<dbReference type="AlphaFoldDB" id="A0A0R2BI69"/>
<dbReference type="PANTHER" id="PTHR23508">
    <property type="entry name" value="CARBOXYLIC ACID TRANSPORTER PROTEIN HOMOLOG"/>
    <property type="match status" value="1"/>
</dbReference>
<dbReference type="GO" id="GO:0046943">
    <property type="term" value="F:carboxylic acid transmembrane transporter activity"/>
    <property type="evidence" value="ECO:0007669"/>
    <property type="project" value="TreeGrafter"/>
</dbReference>
<dbReference type="InterPro" id="IPR005829">
    <property type="entry name" value="Sugar_transporter_CS"/>
</dbReference>
<comment type="caution">
    <text evidence="8">The sequence shown here is derived from an EMBL/GenBank/DDBJ whole genome shotgun (WGS) entry which is preliminary data.</text>
</comment>
<dbReference type="InterPro" id="IPR005828">
    <property type="entry name" value="MFS_sugar_transport-like"/>
</dbReference>
<feature type="transmembrane region" description="Helical" evidence="6">
    <location>
        <begin position="328"/>
        <end position="347"/>
    </location>
</feature>
<dbReference type="CDD" id="cd17316">
    <property type="entry name" value="MFS_SV2_like"/>
    <property type="match status" value="1"/>
</dbReference>
<keyword evidence="3 6" id="KW-0812">Transmembrane</keyword>
<dbReference type="PANTHER" id="PTHR23508:SF10">
    <property type="entry name" value="CARBOXYLIC ACID TRANSPORTER PROTEIN HOMOLOG"/>
    <property type="match status" value="1"/>
</dbReference>
<evidence type="ECO:0000256" key="1">
    <source>
        <dbReference type="ARBA" id="ARBA00004651"/>
    </source>
</evidence>
<evidence type="ECO:0000259" key="7">
    <source>
        <dbReference type="PROSITE" id="PS50850"/>
    </source>
</evidence>
<organism evidence="8 9">
    <name type="scientific">Secundilactobacillus collinoides DSM 20515 = JCM 1123</name>
    <dbReference type="NCBI Taxonomy" id="1423733"/>
    <lineage>
        <taxon>Bacteria</taxon>
        <taxon>Bacillati</taxon>
        <taxon>Bacillota</taxon>
        <taxon>Bacilli</taxon>
        <taxon>Lactobacillales</taxon>
        <taxon>Lactobacillaceae</taxon>
        <taxon>Secundilactobacillus</taxon>
    </lineage>
</organism>
<dbReference type="InterPro" id="IPR020846">
    <property type="entry name" value="MFS_dom"/>
</dbReference>
<evidence type="ECO:0000256" key="5">
    <source>
        <dbReference type="ARBA" id="ARBA00023136"/>
    </source>
</evidence>
<gene>
    <name evidence="8" type="ORF">FC82_GL002420</name>
</gene>
<evidence type="ECO:0000313" key="8">
    <source>
        <dbReference type="EMBL" id="KRM75235.1"/>
    </source>
</evidence>
<dbReference type="Pfam" id="PF00083">
    <property type="entry name" value="Sugar_tr"/>
    <property type="match status" value="1"/>
</dbReference>
<evidence type="ECO:0000256" key="4">
    <source>
        <dbReference type="ARBA" id="ARBA00022989"/>
    </source>
</evidence>
<dbReference type="EMBL" id="AYYR01000054">
    <property type="protein sequence ID" value="KRM75235.1"/>
    <property type="molecule type" value="Genomic_DNA"/>
</dbReference>
<keyword evidence="5 6" id="KW-0472">Membrane</keyword>
<reference evidence="8 9" key="1">
    <citation type="journal article" date="2015" name="Genome Announc.">
        <title>Expanding the biotechnology potential of lactobacilli through comparative genomics of 213 strains and associated genera.</title>
        <authorList>
            <person name="Sun Z."/>
            <person name="Harris H.M."/>
            <person name="McCann A."/>
            <person name="Guo C."/>
            <person name="Argimon S."/>
            <person name="Zhang W."/>
            <person name="Yang X."/>
            <person name="Jeffery I.B."/>
            <person name="Cooney J.C."/>
            <person name="Kagawa T.F."/>
            <person name="Liu W."/>
            <person name="Song Y."/>
            <person name="Salvetti E."/>
            <person name="Wrobel A."/>
            <person name="Rasinkangas P."/>
            <person name="Parkhill J."/>
            <person name="Rea M.C."/>
            <person name="O'Sullivan O."/>
            <person name="Ritari J."/>
            <person name="Douillard F.P."/>
            <person name="Paul Ross R."/>
            <person name="Yang R."/>
            <person name="Briner A.E."/>
            <person name="Felis G.E."/>
            <person name="de Vos W.M."/>
            <person name="Barrangou R."/>
            <person name="Klaenhammer T.R."/>
            <person name="Caufield P.W."/>
            <person name="Cui Y."/>
            <person name="Zhang H."/>
            <person name="O'Toole P.W."/>
        </authorList>
    </citation>
    <scope>NUCLEOTIDE SEQUENCE [LARGE SCALE GENOMIC DNA]</scope>
    <source>
        <strain evidence="8 9">DSM 20515</strain>
    </source>
</reference>
<dbReference type="GO" id="GO:0005886">
    <property type="term" value="C:plasma membrane"/>
    <property type="evidence" value="ECO:0007669"/>
    <property type="project" value="UniProtKB-SubCell"/>
</dbReference>
<evidence type="ECO:0000256" key="6">
    <source>
        <dbReference type="SAM" id="Phobius"/>
    </source>
</evidence>
<dbReference type="PROSITE" id="PS50850">
    <property type="entry name" value="MFS"/>
    <property type="match status" value="1"/>
</dbReference>
<proteinExistence type="predicted"/>
<feature type="transmembrane region" description="Helical" evidence="6">
    <location>
        <begin position="103"/>
        <end position="127"/>
    </location>
</feature>
<keyword evidence="4 6" id="KW-1133">Transmembrane helix</keyword>
<feature type="transmembrane region" description="Helical" evidence="6">
    <location>
        <begin position="301"/>
        <end position="321"/>
    </location>
</feature>
<keyword evidence="2" id="KW-0813">Transport</keyword>
<accession>A0A0R2BI69</accession>
<feature type="transmembrane region" description="Helical" evidence="6">
    <location>
        <begin position="264"/>
        <end position="281"/>
    </location>
</feature>
<protein>
    <submittedName>
        <fullName evidence="8">Permease of the major facilitator superfamily</fullName>
    </submittedName>
</protein>
<feature type="transmembrane region" description="Helical" evidence="6">
    <location>
        <begin position="395"/>
        <end position="413"/>
    </location>
</feature>
<evidence type="ECO:0000256" key="2">
    <source>
        <dbReference type="ARBA" id="ARBA00022448"/>
    </source>
</evidence>
<feature type="transmembrane region" description="Helical" evidence="6">
    <location>
        <begin position="34"/>
        <end position="52"/>
    </location>
</feature>
<sequence>MSAPSSTDAYQPKVAGELLHRMNAIQTTKTFRRIFFLTAAGLFLDAMDIYLASGTMSSFTATRFATTAQTSVFLSLGFLGLFIGSVAAGVIGDTKGRMKAFQWNLLLFGVFTFIGAFAPNMTILIISRFISEIGLGAELVTSFSIINEFAPVKTRGKWCTTASFIANIGAPVAMVLCLVIIPHFTWRGMFFISGIAAIIFSYFRHNLPESPRWNIEHRHYDAASETLDMLNAEMDAEHKQPAEVVEQTSTQESADVNKHLGRNTFVAIALAIAAMVCQYTFTSWAPTLLVKQGINISSSLVYSTLMMIGAPVGAFIGSRLVEKIGRKLNIIIAFSLVAIFGITYAHLNSPVGIVIVGFLLTCCFYVLNATIIGVYVTELFSTKYRFRGSGVANGLAKLANFGMPYLVVFFLSVSSVSMVLYFIAGLAVVAAIITFIWGPETTAKQIN</sequence>
<feature type="transmembrane region" description="Helical" evidence="6">
    <location>
        <begin position="353"/>
        <end position="375"/>
    </location>
</feature>
<dbReference type="STRING" id="33960.TY91_14910"/>
<dbReference type="InterPro" id="IPR036259">
    <property type="entry name" value="MFS_trans_sf"/>
</dbReference>
<dbReference type="SUPFAM" id="SSF103473">
    <property type="entry name" value="MFS general substrate transporter"/>
    <property type="match status" value="1"/>
</dbReference>
<evidence type="ECO:0000313" key="9">
    <source>
        <dbReference type="Proteomes" id="UP000051845"/>
    </source>
</evidence>
<dbReference type="PROSITE" id="PS00216">
    <property type="entry name" value="SUGAR_TRANSPORT_1"/>
    <property type="match status" value="1"/>
</dbReference>
<feature type="transmembrane region" description="Helical" evidence="6">
    <location>
        <begin position="72"/>
        <end position="91"/>
    </location>
</feature>
<name>A0A0R2BI69_SECCO</name>
<feature type="transmembrane region" description="Helical" evidence="6">
    <location>
        <begin position="419"/>
        <end position="438"/>
    </location>
</feature>
<dbReference type="Proteomes" id="UP000051845">
    <property type="component" value="Unassembled WGS sequence"/>
</dbReference>
<feature type="transmembrane region" description="Helical" evidence="6">
    <location>
        <begin position="133"/>
        <end position="150"/>
    </location>
</feature>
<feature type="transmembrane region" description="Helical" evidence="6">
    <location>
        <begin position="187"/>
        <end position="203"/>
    </location>
</feature>
<evidence type="ECO:0000256" key="3">
    <source>
        <dbReference type="ARBA" id="ARBA00022692"/>
    </source>
</evidence>
<feature type="transmembrane region" description="Helical" evidence="6">
    <location>
        <begin position="162"/>
        <end position="181"/>
    </location>
</feature>
<comment type="subcellular location">
    <subcellularLocation>
        <location evidence="1">Cell membrane</location>
        <topology evidence="1">Multi-pass membrane protein</topology>
    </subcellularLocation>
</comment>
<feature type="domain" description="Major facilitator superfamily (MFS) profile" evidence="7">
    <location>
        <begin position="34"/>
        <end position="442"/>
    </location>
</feature>
<dbReference type="PATRIC" id="fig|1423733.4.peg.2534"/>
<dbReference type="Gene3D" id="1.20.1250.20">
    <property type="entry name" value="MFS general substrate transporter like domains"/>
    <property type="match status" value="1"/>
</dbReference>